<gene>
    <name evidence="1" type="ORF">VN97_g10904</name>
</gene>
<evidence type="ECO:0000313" key="2">
    <source>
        <dbReference type="Proteomes" id="UP001227192"/>
    </source>
</evidence>
<reference evidence="1" key="1">
    <citation type="submission" date="2015-06" db="EMBL/GenBank/DDBJ databases">
        <authorList>
            <person name="Nguyen H."/>
        </authorList>
    </citation>
    <scope>NUCLEOTIDE SEQUENCE</scope>
    <source>
        <strain evidence="1">DAOM 180753</strain>
    </source>
</reference>
<sequence length="357" mass="41410">MTNQSTMDSSSTARLPYYWIQQRIESLDPEKDYEEIWRLSAGYGLNQFMLNLVYAITFPNFIATEQGSRAVWRSDGGKIVYKATQRVEQTANNNAIWWWHGPHHPLTKKSVNHINDLHVYYSKQFPGDFGHNEDYVYTLTYTAATMHRLKLKLGFPGFSDKQKKASHLFWQEMSKLFHVEGKPIHSFPTDWDDLMRYNEEVESNMGIAPERANLVAEGCFDQFAFRFFPPGLRWLGRRIAICLSLPTTLKACQIEPVNPILDWFITFLLGTFMLFVETVLPDPTESYWQQQEKLSGAEKAQEIASYRKIDAEFAPWFIQRHKKVVPGCPFHAALGEKKVVTYPPKEFDISRDSGKTE</sequence>
<dbReference type="EMBL" id="LACB01000548">
    <property type="protein sequence ID" value="KAJ9482521.1"/>
    <property type="molecule type" value="Genomic_DNA"/>
</dbReference>
<organism evidence="1 2">
    <name type="scientific">Penicillium thymicola</name>
    <dbReference type="NCBI Taxonomy" id="293382"/>
    <lineage>
        <taxon>Eukaryota</taxon>
        <taxon>Fungi</taxon>
        <taxon>Dikarya</taxon>
        <taxon>Ascomycota</taxon>
        <taxon>Pezizomycotina</taxon>
        <taxon>Eurotiomycetes</taxon>
        <taxon>Eurotiomycetidae</taxon>
        <taxon>Eurotiales</taxon>
        <taxon>Aspergillaceae</taxon>
        <taxon>Penicillium</taxon>
    </lineage>
</organism>
<proteinExistence type="predicted"/>
<reference evidence="1" key="2">
    <citation type="journal article" date="2016" name="Fungal Biol.">
        <title>Ochratoxin A production by Penicillium thymicola.</title>
        <authorList>
            <person name="Nguyen H.D.T."/>
            <person name="McMullin D.R."/>
            <person name="Ponomareva E."/>
            <person name="Riley R."/>
            <person name="Pomraning K.R."/>
            <person name="Baker S.E."/>
            <person name="Seifert K.A."/>
        </authorList>
    </citation>
    <scope>NUCLEOTIDE SEQUENCE</scope>
    <source>
        <strain evidence="1">DAOM 180753</strain>
    </source>
</reference>
<comment type="caution">
    <text evidence="1">The sequence shown here is derived from an EMBL/GenBank/DDBJ whole genome shotgun (WGS) entry which is preliminary data.</text>
</comment>
<name>A0AAI9T837_PENTH</name>
<evidence type="ECO:0008006" key="3">
    <source>
        <dbReference type="Google" id="ProtNLM"/>
    </source>
</evidence>
<keyword evidence="2" id="KW-1185">Reference proteome</keyword>
<evidence type="ECO:0000313" key="1">
    <source>
        <dbReference type="EMBL" id="KAJ9482521.1"/>
    </source>
</evidence>
<accession>A0AAI9T837</accession>
<dbReference type="AlphaFoldDB" id="A0AAI9T837"/>
<dbReference type="Proteomes" id="UP001227192">
    <property type="component" value="Unassembled WGS sequence"/>
</dbReference>
<protein>
    <recommendedName>
        <fullName evidence="3">ER-bound oxygenase mpaB/mpaB'/Rubber oxygenase catalytic domain-containing protein</fullName>
    </recommendedName>
</protein>